<keyword evidence="2" id="KW-0812">Transmembrane</keyword>
<evidence type="ECO:0000313" key="4">
    <source>
        <dbReference type="Proteomes" id="UP000000263"/>
    </source>
</evidence>
<feature type="transmembrane region" description="Helical" evidence="2">
    <location>
        <begin position="304"/>
        <end position="322"/>
    </location>
</feature>
<feature type="transmembrane region" description="Helical" evidence="2">
    <location>
        <begin position="108"/>
        <end position="129"/>
    </location>
</feature>
<accession>A7NG22</accession>
<evidence type="ECO:0000256" key="2">
    <source>
        <dbReference type="SAM" id="Phobius"/>
    </source>
</evidence>
<sequence length="531" mass="58359">MIRRLIILALASLGASSLYLPGFTNALLADDWAVIQRNLDLSLRDLPHLLTATHGGWYRPVFDLFIAACARIFGFEAMGYHVVALVLYVAVTTLVADIISTMTQRIDIGMLAAILFSVHGAHAEPILWVSASNELLAGLFVLLSLRIYLAFRTAPAPGRYYALTVVCYVLAIGAKETAIFLPVALAVYDLLDANAETWRERLRRLTPVAPLLAIQGLFVAFRLSTGSPYPVEIDPVRIAINLGYYLAVGLFALPDNYGYLTSLPLWRDQPVLPFVAVTGATGALGMLGWLGWQARQRIPRHQARILLFAAAWSAIALHPVLLTATGRTAFMATIGIAWMIAVGWSAVWQVAEERRALCVTALILLIGTHAGVASYRAYWWRQAGREMERALAWMDSTLTDVPSGAIVCVTGLPDHLHHAYVFRNAFPTLNRVRFPDHMVHAFLDADRHLAQTAEVCKSAYIIHYIDAPLPAAARSARFCYALDYVIPMTIDDAACWSCRAQRRVMPRAATGHAARSEESARVAQDPSRGSG</sequence>
<dbReference type="eggNOG" id="COG0457">
    <property type="taxonomic scope" value="Bacteria"/>
</dbReference>
<name>A7NG22_ROSCS</name>
<dbReference type="Proteomes" id="UP000000263">
    <property type="component" value="Chromosome"/>
</dbReference>
<feature type="transmembrane region" description="Helical" evidence="2">
    <location>
        <begin position="328"/>
        <end position="347"/>
    </location>
</feature>
<dbReference type="AlphaFoldDB" id="A7NG22"/>
<feature type="transmembrane region" description="Helical" evidence="2">
    <location>
        <begin position="78"/>
        <end position="96"/>
    </location>
</feature>
<dbReference type="PANTHER" id="PTHR44216">
    <property type="entry name" value="PROTEIN O-MANNOSYL-TRANSFERASE TMTC2"/>
    <property type="match status" value="1"/>
</dbReference>
<feature type="transmembrane region" description="Helical" evidence="2">
    <location>
        <begin position="135"/>
        <end position="151"/>
    </location>
</feature>
<feature type="transmembrane region" description="Helical" evidence="2">
    <location>
        <begin position="163"/>
        <end position="188"/>
    </location>
</feature>
<feature type="region of interest" description="Disordered" evidence="1">
    <location>
        <begin position="509"/>
        <end position="531"/>
    </location>
</feature>
<reference evidence="3 4" key="1">
    <citation type="submission" date="2007-08" db="EMBL/GenBank/DDBJ databases">
        <title>Complete sequence of Roseiflexus castenholzii DSM 13941.</title>
        <authorList>
            <consortium name="US DOE Joint Genome Institute"/>
            <person name="Copeland A."/>
            <person name="Lucas S."/>
            <person name="Lapidus A."/>
            <person name="Barry K."/>
            <person name="Glavina del Rio T."/>
            <person name="Dalin E."/>
            <person name="Tice H."/>
            <person name="Pitluck S."/>
            <person name="Thompson L.S."/>
            <person name="Brettin T."/>
            <person name="Bruce D."/>
            <person name="Detter J.C."/>
            <person name="Han C."/>
            <person name="Tapia R."/>
            <person name="Schmutz J."/>
            <person name="Larimer F."/>
            <person name="Land M."/>
            <person name="Hauser L."/>
            <person name="Kyrpides N."/>
            <person name="Mikhailova N."/>
            <person name="Bryant D.A."/>
            <person name="Hanada S."/>
            <person name="Tsukatani Y."/>
            <person name="Richardson P."/>
        </authorList>
    </citation>
    <scope>NUCLEOTIDE SEQUENCE [LARGE SCALE GENOMIC DNA]</scope>
    <source>
        <strain evidence="4">DSM 13941 / HLO8</strain>
    </source>
</reference>
<feature type="transmembrane region" description="Helical" evidence="2">
    <location>
        <begin position="359"/>
        <end position="380"/>
    </location>
</feature>
<protein>
    <recommendedName>
        <fullName evidence="5">Glycosyltransferase RgtA/B/C/D-like domain-containing protein</fullName>
    </recommendedName>
</protein>
<keyword evidence="2" id="KW-0472">Membrane</keyword>
<keyword evidence="2" id="KW-1133">Transmembrane helix</keyword>
<feature type="transmembrane region" description="Helical" evidence="2">
    <location>
        <begin position="236"/>
        <end position="254"/>
    </location>
</feature>
<keyword evidence="4" id="KW-1185">Reference proteome</keyword>
<dbReference type="STRING" id="383372.Rcas_0276"/>
<dbReference type="KEGG" id="rca:Rcas_0276"/>
<gene>
    <name evidence="3" type="ordered locus">Rcas_0276</name>
</gene>
<organism evidence="3 4">
    <name type="scientific">Roseiflexus castenholzii (strain DSM 13941 / HLO8)</name>
    <dbReference type="NCBI Taxonomy" id="383372"/>
    <lineage>
        <taxon>Bacteria</taxon>
        <taxon>Bacillati</taxon>
        <taxon>Chloroflexota</taxon>
        <taxon>Chloroflexia</taxon>
        <taxon>Chloroflexales</taxon>
        <taxon>Roseiflexineae</taxon>
        <taxon>Roseiflexaceae</taxon>
        <taxon>Roseiflexus</taxon>
    </lineage>
</organism>
<evidence type="ECO:0008006" key="5">
    <source>
        <dbReference type="Google" id="ProtNLM"/>
    </source>
</evidence>
<dbReference type="RefSeq" id="WP_011997813.1">
    <property type="nucleotide sequence ID" value="NC_009767.1"/>
</dbReference>
<dbReference type="GO" id="GO:0035269">
    <property type="term" value="P:protein O-linked glycosylation via mannose"/>
    <property type="evidence" value="ECO:0007669"/>
    <property type="project" value="TreeGrafter"/>
</dbReference>
<dbReference type="PANTHER" id="PTHR44216:SF3">
    <property type="entry name" value="PROTEIN O-MANNOSYL-TRANSFERASE TMTC2"/>
    <property type="match status" value="1"/>
</dbReference>
<evidence type="ECO:0000256" key="1">
    <source>
        <dbReference type="SAM" id="MobiDB-lite"/>
    </source>
</evidence>
<dbReference type="InterPro" id="IPR052384">
    <property type="entry name" value="TMTC_O-mannosyltransferase"/>
</dbReference>
<proteinExistence type="predicted"/>
<dbReference type="GO" id="GO:0000030">
    <property type="term" value="F:mannosyltransferase activity"/>
    <property type="evidence" value="ECO:0007669"/>
    <property type="project" value="TreeGrafter"/>
</dbReference>
<feature type="transmembrane region" description="Helical" evidence="2">
    <location>
        <begin position="208"/>
        <end position="224"/>
    </location>
</feature>
<dbReference type="HOGENOM" id="CLU_512743_0_0_0"/>
<dbReference type="EMBL" id="CP000804">
    <property type="protein sequence ID" value="ABU56409.1"/>
    <property type="molecule type" value="Genomic_DNA"/>
</dbReference>
<feature type="transmembrane region" description="Helical" evidence="2">
    <location>
        <begin position="274"/>
        <end position="292"/>
    </location>
</feature>
<evidence type="ECO:0000313" key="3">
    <source>
        <dbReference type="EMBL" id="ABU56409.1"/>
    </source>
</evidence>